<gene>
    <name evidence="3" type="ORF">C8E02_1193</name>
</gene>
<keyword evidence="3" id="KW-0378">Hydrolase</keyword>
<dbReference type="Proteomes" id="UP000279384">
    <property type="component" value="Unassembled WGS sequence"/>
</dbReference>
<evidence type="ECO:0000313" key="3">
    <source>
        <dbReference type="EMBL" id="RKQ61418.1"/>
    </source>
</evidence>
<dbReference type="Gene3D" id="3.40.50.300">
    <property type="entry name" value="P-loop containing nucleotide triphosphate hydrolases"/>
    <property type="match status" value="2"/>
</dbReference>
<dbReference type="PANTHER" id="PTHR32114">
    <property type="entry name" value="ABC TRANSPORTER ABCH.3"/>
    <property type="match status" value="1"/>
</dbReference>
<dbReference type="RefSeq" id="WP_120810002.1">
    <property type="nucleotide sequence ID" value="NZ_RBID01000011.1"/>
</dbReference>
<dbReference type="Pfam" id="PF13476">
    <property type="entry name" value="AAA_23"/>
    <property type="match status" value="1"/>
</dbReference>
<dbReference type="GO" id="GO:0016887">
    <property type="term" value="F:ATP hydrolysis activity"/>
    <property type="evidence" value="ECO:0007669"/>
    <property type="project" value="InterPro"/>
</dbReference>
<feature type="coiled-coil region" evidence="1">
    <location>
        <begin position="884"/>
        <end position="945"/>
    </location>
</feature>
<feature type="domain" description="Rad50/SbcC-type AAA" evidence="2">
    <location>
        <begin position="6"/>
        <end position="237"/>
    </location>
</feature>
<reference evidence="3 4" key="1">
    <citation type="submission" date="2018-10" db="EMBL/GenBank/DDBJ databases">
        <title>Genomic Encyclopedia of Type Strains, Phase IV (KMG-IV): sequencing the most valuable type-strain genomes for metagenomic binning, comparative biology and taxonomic classification.</title>
        <authorList>
            <person name="Goeker M."/>
        </authorList>
    </citation>
    <scope>NUCLEOTIDE SEQUENCE [LARGE SCALE GENOMIC DNA]</scope>
    <source>
        <strain evidence="3 4">DSM 3303</strain>
    </source>
</reference>
<dbReference type="InterPro" id="IPR038729">
    <property type="entry name" value="Rad50/SbcC_AAA"/>
</dbReference>
<feature type="coiled-coil region" evidence="1">
    <location>
        <begin position="491"/>
        <end position="525"/>
    </location>
</feature>
<organism evidence="3 4">
    <name type="scientific">Vogesella indigofera</name>
    <name type="common">Pseudomonas indigofera</name>
    <dbReference type="NCBI Taxonomy" id="45465"/>
    <lineage>
        <taxon>Bacteria</taxon>
        <taxon>Pseudomonadati</taxon>
        <taxon>Pseudomonadota</taxon>
        <taxon>Betaproteobacteria</taxon>
        <taxon>Neisseriales</taxon>
        <taxon>Chromobacteriaceae</taxon>
        <taxon>Vogesella</taxon>
    </lineage>
</organism>
<feature type="coiled-coil region" evidence="1">
    <location>
        <begin position="657"/>
        <end position="712"/>
    </location>
</feature>
<keyword evidence="1" id="KW-0175">Coiled coil</keyword>
<evidence type="ECO:0000313" key="4">
    <source>
        <dbReference type="Proteomes" id="UP000279384"/>
    </source>
</evidence>
<feature type="coiled-coil region" evidence="1">
    <location>
        <begin position="185"/>
        <end position="274"/>
    </location>
</feature>
<evidence type="ECO:0000259" key="2">
    <source>
        <dbReference type="Pfam" id="PF13476"/>
    </source>
</evidence>
<dbReference type="EMBL" id="RBID01000011">
    <property type="protein sequence ID" value="RKQ61418.1"/>
    <property type="molecule type" value="Genomic_DNA"/>
</dbReference>
<evidence type="ECO:0000256" key="1">
    <source>
        <dbReference type="SAM" id="Coils"/>
    </source>
</evidence>
<feature type="coiled-coil region" evidence="1">
    <location>
        <begin position="385"/>
        <end position="426"/>
    </location>
</feature>
<feature type="coiled-coil region" evidence="1">
    <location>
        <begin position="567"/>
        <end position="622"/>
    </location>
</feature>
<keyword evidence="3" id="KW-0540">Nuclease</keyword>
<protein>
    <submittedName>
        <fullName evidence="3">Exonuclease SbcC</fullName>
    </submittedName>
</protein>
<proteinExistence type="predicted"/>
<dbReference type="AlphaFoldDB" id="A0A495BJX8"/>
<dbReference type="Pfam" id="PF13558">
    <property type="entry name" value="SbcC_Walker_B"/>
    <property type="match status" value="1"/>
</dbReference>
<comment type="caution">
    <text evidence="3">The sequence shown here is derived from an EMBL/GenBank/DDBJ whole genome shotgun (WGS) entry which is preliminary data.</text>
</comment>
<accession>A0A495BJX8</accession>
<dbReference type="PANTHER" id="PTHR32114:SF2">
    <property type="entry name" value="ABC TRANSPORTER ABCH.3"/>
    <property type="match status" value="1"/>
</dbReference>
<sequence>MKILTLRLKNLNSLQGEWKIDFTRPPFRGNGLFAITGPTGAGKSTLLDAICLALYHETPRLKTISASSNEIMSRHTADCLAEVEFEVKGQLYRAFWSQRRARDKADGQLQAPRVELADASGTILTTHINDKLKRIEAITGLDFARFTKSMLLAQGGFAAFLNASANERAELLEELTGSDIYGQISQRVFERARDAKQALEQLQARADGVELLPEAQRQTMQQQTAELTSQLAALQQQQAQTQVLRQWRHELTQAELAEQQAQLAEQAAQQAIEQARPTLQRLQHSEPAAALQPLYQAWQDAAARQQQIREAGNSLQAQLADSRQQSIAAHWQATAIATALATGARQQCQALQEELQARQAWLAQHANFAVLGERLSGWHSEHKQLQQAQQALLQLQTQRQAQQDGLAATERRLGELDKALQHATIQHQQSRQTTLAAEHAAAELLQGQTLASLRERWQLGQQQLQSWRQLGQLASQLRQHAAQDTQLQGALADARQQLAAQQARRDGLRQDYRTLKEQVDDKRRLLLLEQRIQSLEAHRAALQPGEACPLCGSLEHPGIHAYQALTVSDTARALQEKEAALQLLEEQGRTVNGELVKLEERLVQLQGALDTLADNRQQAQAAWQAQAAPLGLDDSGWAQQEPLQQGLLGAEQHDAALNRTLQQAELAQQSLVTARQQEAQQAAQLQQAGQQHQLLLQEKAHAEQGVAELQRQLAATAQHIEQTGATLAAAIAAAGFSTTGLASDGDMADWLAARQQDWQHWQAQQQAQQQQQGALLQQQARSEQAATVAQGWQACWDKLAASAPVDCDAAAADEPALAHYAAQAEQLAAQIASLQGQQAQLAADLQTQQQQHERAEQAWLAALAASPFADPAAFLQALLPADERQRLQAQQQQLEQALQRSQAVRQTALATLTALQQQALSPLSLAELDAALAALDAQRQALSGQQGALQALLHDDAQRRDKQQALFLQIERHSADADIWQRLNSLIGSKEGDKYRKFAQGLTLDHLMHLANRHLARLHGRYLLQRKAGGELELAIVDTWQADATRDTRTLSGGESFLVSLALALALSDLVSHKTSIDSLFLDEGFGTLDGDTLEVALDALDSINASGKSIGVISHVTGMQERIAVQIVVKKGSGLGQSSLQVVG</sequence>
<dbReference type="InterPro" id="IPR027417">
    <property type="entry name" value="P-loop_NTPase"/>
</dbReference>
<keyword evidence="3" id="KW-0269">Exonuclease</keyword>
<dbReference type="GO" id="GO:0006302">
    <property type="term" value="P:double-strand break repair"/>
    <property type="evidence" value="ECO:0007669"/>
    <property type="project" value="InterPro"/>
</dbReference>
<name>A0A495BJX8_VOGIN</name>
<feature type="coiled-coil region" evidence="1">
    <location>
        <begin position="817"/>
        <end position="858"/>
    </location>
</feature>
<dbReference type="SUPFAM" id="SSF52540">
    <property type="entry name" value="P-loop containing nucleoside triphosphate hydrolases"/>
    <property type="match status" value="1"/>
</dbReference>
<dbReference type="GO" id="GO:0004527">
    <property type="term" value="F:exonuclease activity"/>
    <property type="evidence" value="ECO:0007669"/>
    <property type="project" value="UniProtKB-KW"/>
</dbReference>